<dbReference type="Pfam" id="PF00651">
    <property type="entry name" value="BTB"/>
    <property type="match status" value="1"/>
</dbReference>
<dbReference type="Proteomes" id="UP000799421">
    <property type="component" value="Unassembled WGS sequence"/>
</dbReference>
<dbReference type="Gene3D" id="3.30.710.10">
    <property type="entry name" value="Potassium Channel Kv1.1, Chain A"/>
    <property type="match status" value="1"/>
</dbReference>
<dbReference type="AlphaFoldDB" id="A0A6A7C702"/>
<evidence type="ECO:0000256" key="1">
    <source>
        <dbReference type="SAM" id="MobiDB-lite"/>
    </source>
</evidence>
<feature type="region of interest" description="Disordered" evidence="1">
    <location>
        <begin position="86"/>
        <end position="110"/>
    </location>
</feature>
<dbReference type="OrthoDB" id="9997739at2759"/>
<evidence type="ECO:0000313" key="4">
    <source>
        <dbReference type="Proteomes" id="UP000799421"/>
    </source>
</evidence>
<sequence length="288" mass="32694">IVGSKALCFIVGPKKETIYAHSEVIASISKPLKVLINGDMSKAKSGIAKLPDLKTSSFLRFLEYMYTDNYRPSGPEVVPVEGDTKVNSHISQPRTSHAQHSESDMASPVPSVAHSALPETRFLRRRRWYRGMGGPPYAPDLPPFTARENTGPQEDYSSVFLCHAKVYVFADRYDMFHLKRLAGMKLRKMLLAFKFNENRLGDIETLVKYTYENTTPREAGGTEGPLRWVVLDYPQTCVEQLIGRAGFEEQLAAYPVLARVLLWRMARDLDKISQTHLFELAKRVQQRK</sequence>
<evidence type="ECO:0000313" key="3">
    <source>
        <dbReference type="EMBL" id="KAF2863032.1"/>
    </source>
</evidence>
<gene>
    <name evidence="3" type="ORF">K470DRAFT_211776</name>
</gene>
<dbReference type="EMBL" id="MU005963">
    <property type="protein sequence ID" value="KAF2863032.1"/>
    <property type="molecule type" value="Genomic_DNA"/>
</dbReference>
<organism evidence="3 4">
    <name type="scientific">Piedraia hortae CBS 480.64</name>
    <dbReference type="NCBI Taxonomy" id="1314780"/>
    <lineage>
        <taxon>Eukaryota</taxon>
        <taxon>Fungi</taxon>
        <taxon>Dikarya</taxon>
        <taxon>Ascomycota</taxon>
        <taxon>Pezizomycotina</taxon>
        <taxon>Dothideomycetes</taxon>
        <taxon>Dothideomycetidae</taxon>
        <taxon>Capnodiales</taxon>
        <taxon>Piedraiaceae</taxon>
        <taxon>Piedraia</taxon>
    </lineage>
</organism>
<dbReference type="PANTHER" id="PTHR47843:SF2">
    <property type="entry name" value="BTB DOMAIN-CONTAINING PROTEIN"/>
    <property type="match status" value="1"/>
</dbReference>
<accession>A0A6A7C702</accession>
<proteinExistence type="predicted"/>
<name>A0A6A7C702_9PEZI</name>
<dbReference type="SUPFAM" id="SSF54695">
    <property type="entry name" value="POZ domain"/>
    <property type="match status" value="1"/>
</dbReference>
<dbReference type="InterPro" id="IPR011333">
    <property type="entry name" value="SKP1/BTB/POZ_sf"/>
</dbReference>
<feature type="domain" description="BTB" evidence="2">
    <location>
        <begin position="5"/>
        <end position="74"/>
    </location>
</feature>
<reference evidence="3" key="1">
    <citation type="journal article" date="2020" name="Stud. Mycol.">
        <title>101 Dothideomycetes genomes: a test case for predicting lifestyles and emergence of pathogens.</title>
        <authorList>
            <person name="Haridas S."/>
            <person name="Albert R."/>
            <person name="Binder M."/>
            <person name="Bloem J."/>
            <person name="Labutti K."/>
            <person name="Salamov A."/>
            <person name="Andreopoulos B."/>
            <person name="Baker S."/>
            <person name="Barry K."/>
            <person name="Bills G."/>
            <person name="Bluhm B."/>
            <person name="Cannon C."/>
            <person name="Castanera R."/>
            <person name="Culley D."/>
            <person name="Daum C."/>
            <person name="Ezra D."/>
            <person name="Gonzalez J."/>
            <person name="Henrissat B."/>
            <person name="Kuo A."/>
            <person name="Liang C."/>
            <person name="Lipzen A."/>
            <person name="Lutzoni F."/>
            <person name="Magnuson J."/>
            <person name="Mondo S."/>
            <person name="Nolan M."/>
            <person name="Ohm R."/>
            <person name="Pangilinan J."/>
            <person name="Park H.-J."/>
            <person name="Ramirez L."/>
            <person name="Alfaro M."/>
            <person name="Sun H."/>
            <person name="Tritt A."/>
            <person name="Yoshinaga Y."/>
            <person name="Zwiers L.-H."/>
            <person name="Turgeon B."/>
            <person name="Goodwin S."/>
            <person name="Spatafora J."/>
            <person name="Crous P."/>
            <person name="Grigoriev I."/>
        </authorList>
    </citation>
    <scope>NUCLEOTIDE SEQUENCE</scope>
    <source>
        <strain evidence="3">CBS 480.64</strain>
    </source>
</reference>
<keyword evidence="4" id="KW-1185">Reference proteome</keyword>
<dbReference type="PANTHER" id="PTHR47843">
    <property type="entry name" value="BTB DOMAIN-CONTAINING PROTEIN-RELATED"/>
    <property type="match status" value="1"/>
</dbReference>
<protein>
    <recommendedName>
        <fullName evidence="2">BTB domain-containing protein</fullName>
    </recommendedName>
</protein>
<dbReference type="InterPro" id="IPR000210">
    <property type="entry name" value="BTB/POZ_dom"/>
</dbReference>
<evidence type="ECO:0000259" key="2">
    <source>
        <dbReference type="PROSITE" id="PS50097"/>
    </source>
</evidence>
<feature type="compositionally biased region" description="Polar residues" evidence="1">
    <location>
        <begin position="86"/>
        <end position="98"/>
    </location>
</feature>
<dbReference type="PROSITE" id="PS50097">
    <property type="entry name" value="BTB"/>
    <property type="match status" value="1"/>
</dbReference>
<feature type="non-terminal residue" evidence="3">
    <location>
        <position position="1"/>
    </location>
</feature>
<dbReference type="CDD" id="cd18186">
    <property type="entry name" value="BTB_POZ_ZBTB_KLHL-like"/>
    <property type="match status" value="1"/>
</dbReference>